<dbReference type="FunFam" id="1.10.10.60:FF:000141">
    <property type="entry name" value="TetR family transcriptional regulator"/>
    <property type="match status" value="1"/>
</dbReference>
<evidence type="ECO:0000313" key="7">
    <source>
        <dbReference type="Proteomes" id="UP000033038"/>
    </source>
</evidence>
<evidence type="ECO:0000256" key="3">
    <source>
        <dbReference type="ARBA" id="ARBA00023163"/>
    </source>
</evidence>
<dbReference type="InterPro" id="IPR009057">
    <property type="entry name" value="Homeodomain-like_sf"/>
</dbReference>
<evidence type="ECO:0000256" key="1">
    <source>
        <dbReference type="ARBA" id="ARBA00023015"/>
    </source>
</evidence>
<dbReference type="InterPro" id="IPR001647">
    <property type="entry name" value="HTH_TetR"/>
</dbReference>
<dbReference type="KEGG" id="mbw:MSBRW_1436"/>
<dbReference type="PRINTS" id="PR00455">
    <property type="entry name" value="HTHTETR"/>
</dbReference>
<dbReference type="Pfam" id="PF00440">
    <property type="entry name" value="TetR_N"/>
    <property type="match status" value="1"/>
</dbReference>
<keyword evidence="1" id="KW-0805">Transcription regulation</keyword>
<dbReference type="InterPro" id="IPR050109">
    <property type="entry name" value="HTH-type_TetR-like_transc_reg"/>
</dbReference>
<dbReference type="SUPFAM" id="SSF46689">
    <property type="entry name" value="Homeodomain-like"/>
    <property type="match status" value="1"/>
</dbReference>
<dbReference type="GO" id="GO:0000976">
    <property type="term" value="F:transcription cis-regulatory region binding"/>
    <property type="evidence" value="ECO:0007669"/>
    <property type="project" value="TreeGrafter"/>
</dbReference>
<feature type="domain" description="HTH tetR-type" evidence="5">
    <location>
        <begin position="12"/>
        <end position="72"/>
    </location>
</feature>
<feature type="DNA-binding region" description="H-T-H motif" evidence="4">
    <location>
        <begin position="35"/>
        <end position="54"/>
    </location>
</feature>
<dbReference type="PROSITE" id="PS50977">
    <property type="entry name" value="HTH_TETR_2"/>
    <property type="match status" value="1"/>
</dbReference>
<accession>A0A0E3QIS5</accession>
<organism evidence="6 7">
    <name type="scientific">Methanosarcina barkeri str. Wiesmoor</name>
    <dbReference type="NCBI Taxonomy" id="1434109"/>
    <lineage>
        <taxon>Archaea</taxon>
        <taxon>Methanobacteriati</taxon>
        <taxon>Methanobacteriota</taxon>
        <taxon>Stenosarchaea group</taxon>
        <taxon>Methanomicrobia</taxon>
        <taxon>Methanosarcinales</taxon>
        <taxon>Methanosarcinaceae</taxon>
        <taxon>Methanosarcina</taxon>
    </lineage>
</organism>
<proteinExistence type="predicted"/>
<dbReference type="PATRIC" id="fig|1434109.4.peg.1801"/>
<reference evidence="6 7" key="1">
    <citation type="submission" date="2014-07" db="EMBL/GenBank/DDBJ databases">
        <title>Methanogenic archaea and the global carbon cycle.</title>
        <authorList>
            <person name="Henriksen J.R."/>
            <person name="Luke J."/>
            <person name="Reinhart S."/>
            <person name="Benedict M.N."/>
            <person name="Youngblut N.D."/>
            <person name="Metcalf M.E."/>
            <person name="Whitaker R.J."/>
            <person name="Metcalf W.W."/>
        </authorList>
    </citation>
    <scope>NUCLEOTIDE SEQUENCE [LARGE SCALE GENOMIC DNA]</scope>
    <source>
        <strain evidence="6 7">Wiesmoor</strain>
    </source>
</reference>
<evidence type="ECO:0000256" key="2">
    <source>
        <dbReference type="ARBA" id="ARBA00023125"/>
    </source>
</evidence>
<keyword evidence="2 4" id="KW-0238">DNA-binding</keyword>
<protein>
    <submittedName>
        <fullName evidence="6">Transcriptional regulator, TetR family</fullName>
    </submittedName>
</protein>
<dbReference type="AlphaFoldDB" id="A0A0E3QIS5"/>
<dbReference type="EMBL" id="CP009526">
    <property type="protein sequence ID" value="AKB50689.1"/>
    <property type="molecule type" value="Genomic_DNA"/>
</dbReference>
<dbReference type="HOGENOM" id="CLU_2228816_0_0_2"/>
<sequence>MSIKEIKKQEKEQRRNYILDAAEKLFFSRGYDGVSMDDIANEVEFNKATLYLYFKNKESLFFAVVLRGARILNDMFEARLKNCKTSIEVLDTLGKEYF</sequence>
<dbReference type="PANTHER" id="PTHR30055">
    <property type="entry name" value="HTH-TYPE TRANSCRIPTIONAL REGULATOR RUTR"/>
    <property type="match status" value="1"/>
</dbReference>
<gene>
    <name evidence="6" type="ORF">MSBRW_1436</name>
</gene>
<evidence type="ECO:0000259" key="5">
    <source>
        <dbReference type="PROSITE" id="PS50977"/>
    </source>
</evidence>
<dbReference type="PANTHER" id="PTHR30055:SF234">
    <property type="entry name" value="HTH-TYPE TRANSCRIPTIONAL REGULATOR BETI"/>
    <property type="match status" value="1"/>
</dbReference>
<evidence type="ECO:0000313" key="6">
    <source>
        <dbReference type="EMBL" id="AKB50689.1"/>
    </source>
</evidence>
<dbReference type="RefSeq" id="WP_011308218.1">
    <property type="nucleotide sequence ID" value="NZ_CP009526.1"/>
</dbReference>
<dbReference type="GO" id="GO:0003700">
    <property type="term" value="F:DNA-binding transcription factor activity"/>
    <property type="evidence" value="ECO:0007669"/>
    <property type="project" value="TreeGrafter"/>
</dbReference>
<dbReference type="Gene3D" id="1.10.357.10">
    <property type="entry name" value="Tetracycline Repressor, domain 2"/>
    <property type="match status" value="1"/>
</dbReference>
<evidence type="ECO:0000256" key="4">
    <source>
        <dbReference type="PROSITE-ProRule" id="PRU00335"/>
    </source>
</evidence>
<dbReference type="Proteomes" id="UP000033038">
    <property type="component" value="Chromosome"/>
</dbReference>
<keyword evidence="3" id="KW-0804">Transcription</keyword>
<dbReference type="GeneID" id="68903934"/>
<name>A0A0E3QIS5_METBA</name>